<dbReference type="AlphaFoldDB" id="A0AAW2YIE3"/>
<dbReference type="EMBL" id="JAOPGA020000086">
    <property type="protein sequence ID" value="KAL0476749.1"/>
    <property type="molecule type" value="Genomic_DNA"/>
</dbReference>
<comment type="caution">
    <text evidence="1">The sequence shown here is derived from an EMBL/GenBank/DDBJ whole genome shotgun (WGS) entry which is preliminary data.</text>
</comment>
<reference evidence="1 2" key="1">
    <citation type="submission" date="2024-03" db="EMBL/GenBank/DDBJ databases">
        <title>The Acrasis kona genome and developmental transcriptomes reveal deep origins of eukaryotic multicellular pathways.</title>
        <authorList>
            <person name="Sheikh S."/>
            <person name="Fu C.-J."/>
            <person name="Brown M.W."/>
            <person name="Baldauf S.L."/>
        </authorList>
    </citation>
    <scope>NUCLEOTIDE SEQUENCE [LARGE SCALE GENOMIC DNA]</scope>
    <source>
        <strain evidence="1 2">ATCC MYA-3509</strain>
    </source>
</reference>
<proteinExistence type="predicted"/>
<sequence length="442" mass="51120">MSVEGYVCPFAILNNGRSEKCRFVYMDLKELNMHKLVCPFILFHSWERGYHKKLNLTLNSNQIPSSTSDNTVASKKKNKIATPLHLSTNDIRANNVILNNNNADAIDRYRENDKMFIAGDRDLLVPRSTTSISYKGIEMPHMNAPSTGIYKRIMALLNKYQIPTTLCNQFDRETMLSKSEATETIHRLLHNPNNVDYRLDNNQVLHSKKVYNILSLFTAWNIHVFFRDKASKEYQPALTCYPNRAKEDASEEVKNLFEEWITKCKIESNHKEDYNFTYDTFISTVGCFTDAQYNPLTAYTVSRMRAGCKLFIQWPTSIENLEKFISMPASIYNTNNKYKWCFENLEGRPTAILYRAGDQVTIDANTIHCVFTLQNSILAGNMFLDHKLSFVDVICQLRKIQGIYVRPGTYQHQVFKTDIKDTAKIWVDHGGFSEEQINLLKN</sequence>
<accession>A0AAW2YIE3</accession>
<organism evidence="1 2">
    <name type="scientific">Acrasis kona</name>
    <dbReference type="NCBI Taxonomy" id="1008807"/>
    <lineage>
        <taxon>Eukaryota</taxon>
        <taxon>Discoba</taxon>
        <taxon>Heterolobosea</taxon>
        <taxon>Tetramitia</taxon>
        <taxon>Eutetramitia</taxon>
        <taxon>Acrasidae</taxon>
        <taxon>Acrasis</taxon>
    </lineage>
</organism>
<dbReference type="Gene3D" id="2.60.120.650">
    <property type="entry name" value="Cupin"/>
    <property type="match status" value="1"/>
</dbReference>
<feature type="non-terminal residue" evidence="1">
    <location>
        <position position="442"/>
    </location>
</feature>
<name>A0AAW2YIE3_9EUKA</name>
<protein>
    <recommendedName>
        <fullName evidence="3">JmjC domain-containing protein</fullName>
    </recommendedName>
</protein>
<evidence type="ECO:0000313" key="1">
    <source>
        <dbReference type="EMBL" id="KAL0476749.1"/>
    </source>
</evidence>
<evidence type="ECO:0008006" key="3">
    <source>
        <dbReference type="Google" id="ProtNLM"/>
    </source>
</evidence>
<gene>
    <name evidence="1" type="ORF">AKO1_002722</name>
</gene>
<keyword evidence="2" id="KW-1185">Reference proteome</keyword>
<evidence type="ECO:0000313" key="2">
    <source>
        <dbReference type="Proteomes" id="UP001431209"/>
    </source>
</evidence>
<dbReference type="Proteomes" id="UP001431209">
    <property type="component" value="Unassembled WGS sequence"/>
</dbReference>